<sequence>MSIYNKPNEQEITQSEAIERDRNDNNAVVGDNDVDICSLLKLSNSFYETHIGLNPNERKNRLKDVIKEDPYSANNTIIKHAKCLQKGLEDIAKNVRSTDDKDYRKFRMRAFSISSNEVTQDLIGKHIDNEIIKRCFGYTNKASFLKTAIFNQIKNDLIELAEQLRQCEVPKR</sequence>
<dbReference type="RefSeq" id="WP_011117043.1">
    <property type="nucleotide sequence ID" value="NC_004949.1"/>
</dbReference>
<gene>
    <name evidence="1" type="primary">orf5C</name>
</gene>
<dbReference type="EMBL" id="AF469113">
    <property type="protein sequence ID" value="AAM22662.1"/>
    <property type="molecule type" value="Genomic_DNA"/>
</dbReference>
<protein>
    <submittedName>
        <fullName evidence="1">Uncharacterized protein</fullName>
    </submittedName>
</protein>
<accession>Q8KKD5</accession>
<organism evidence="1">
    <name type="scientific">Helicobacter pylori</name>
    <name type="common">Campylobacter pylori</name>
    <dbReference type="NCBI Taxonomy" id="210"/>
    <lineage>
        <taxon>Bacteria</taxon>
        <taxon>Pseudomonadati</taxon>
        <taxon>Campylobacterota</taxon>
        <taxon>Epsilonproteobacteria</taxon>
        <taxon>Campylobacterales</taxon>
        <taxon>Helicobacteraceae</taxon>
        <taxon>Helicobacter</taxon>
    </lineage>
</organism>
<name>Q8KKD5_HELPX</name>
<keyword evidence="1" id="KW-0614">Plasmid</keyword>
<reference evidence="1" key="1">
    <citation type="journal article" date="2002" name="J. Bacteriol.">
        <title>Characterization of two cryptic Helicobacter pylori plasmids: a putative source for horizontal gene transfer and gene shuffling.</title>
        <authorList>
            <person name="Hofreuter D."/>
            <person name="Haas R."/>
        </authorList>
    </citation>
    <scope>NUCLEOTIDE SEQUENCE</scope>
    <source>
        <plasmid evidence="1">pHel5</plasmid>
    </source>
</reference>
<dbReference type="AlphaFoldDB" id="Q8KKD5"/>
<geneLocation type="plasmid" evidence="1">
    <name>pHel5</name>
</geneLocation>
<evidence type="ECO:0000313" key="1">
    <source>
        <dbReference type="EMBL" id="AAM22662.1"/>
    </source>
</evidence>
<proteinExistence type="predicted"/>